<gene>
    <name evidence="1" type="ORF">NNIBIDOC_00075</name>
</gene>
<accession>A0A482EX36</accession>
<reference evidence="1" key="1">
    <citation type="submission" date="2019-01" db="EMBL/GenBank/DDBJ databases">
        <title>Salmonella strain 1423 plasmid sequences.</title>
        <authorList>
            <person name="Chen K."/>
            <person name="Chen S."/>
        </authorList>
    </citation>
    <scope>NUCLEOTIDE SEQUENCE</scope>
    <source>
        <strain evidence="1">Sa1423</strain>
        <plasmid evidence="1">pSa1423-90k</plasmid>
    </source>
</reference>
<keyword evidence="1" id="KW-0614">Plasmid</keyword>
<dbReference type="EMBL" id="MK356557">
    <property type="protein sequence ID" value="QBM91405.1"/>
    <property type="molecule type" value="Genomic_DNA"/>
</dbReference>
<evidence type="ECO:0000313" key="1">
    <source>
        <dbReference type="EMBL" id="QBM91405.1"/>
    </source>
</evidence>
<name>A0A482EX36_SALSP</name>
<protein>
    <submittedName>
        <fullName evidence="1">Uncharacterized protein</fullName>
    </submittedName>
</protein>
<proteinExistence type="predicted"/>
<sequence length="76" mass="8397">MKSLMRCSLGLPFVLFNKVSVAIFIDKQEGWSRCPEVGFPLLSARIFASAICFGKTLFFCQSCAISVSLYGLILLL</sequence>
<geneLocation type="plasmid" evidence="1">
    <name>pSa1423-90k</name>
</geneLocation>
<dbReference type="AlphaFoldDB" id="A0A482EX36"/>
<organism evidence="1">
    <name type="scientific">Salmonella sp</name>
    <dbReference type="NCBI Taxonomy" id="599"/>
    <lineage>
        <taxon>Bacteria</taxon>
        <taxon>Pseudomonadati</taxon>
        <taxon>Pseudomonadota</taxon>
        <taxon>Gammaproteobacteria</taxon>
        <taxon>Enterobacterales</taxon>
        <taxon>Enterobacteriaceae</taxon>
        <taxon>Salmonella</taxon>
    </lineage>
</organism>